<feature type="signal peptide" evidence="1">
    <location>
        <begin position="1"/>
        <end position="19"/>
    </location>
</feature>
<dbReference type="PROSITE" id="PS51257">
    <property type="entry name" value="PROKAR_LIPOPROTEIN"/>
    <property type="match status" value="1"/>
</dbReference>
<organism evidence="2 3">
    <name type="scientific">Kingella denitrificans ATCC 33394</name>
    <dbReference type="NCBI Taxonomy" id="888741"/>
    <lineage>
        <taxon>Bacteria</taxon>
        <taxon>Pseudomonadati</taxon>
        <taxon>Pseudomonadota</taxon>
        <taxon>Betaproteobacteria</taxon>
        <taxon>Neisseriales</taxon>
        <taxon>Neisseriaceae</taxon>
        <taxon>Kingella</taxon>
    </lineage>
</organism>
<dbReference type="HOGENOM" id="CLU_1813228_0_0_4"/>
<dbReference type="AlphaFoldDB" id="F0F0Y4"/>
<evidence type="ECO:0000313" key="3">
    <source>
        <dbReference type="Proteomes" id="UP000004088"/>
    </source>
</evidence>
<evidence type="ECO:0000313" key="2">
    <source>
        <dbReference type="EMBL" id="EGC16826.1"/>
    </source>
</evidence>
<keyword evidence="3" id="KW-1185">Reference proteome</keyword>
<evidence type="ECO:0008006" key="4">
    <source>
        <dbReference type="Google" id="ProtNLM"/>
    </source>
</evidence>
<sequence>MNMKPITAFGLAFFLAACGGGTPSNGNASAPNTASAPEDAAEINSVRDNFVRGCVDSAVNNPSAKTAPSPEKRQFAQTVCECVYDSSEQAYGSAQWLETVKQAEQQQTMDTKLQQTIQTAMQQCAQQYFARVQAASDASAAK</sequence>
<keyword evidence="1" id="KW-0732">Signal</keyword>
<dbReference type="EMBL" id="AEWV01000031">
    <property type="protein sequence ID" value="EGC16826.1"/>
    <property type="molecule type" value="Genomic_DNA"/>
</dbReference>
<dbReference type="RefSeq" id="WP_003783658.1">
    <property type="nucleotide sequence ID" value="NZ_GL870929.1"/>
</dbReference>
<protein>
    <recommendedName>
        <fullName evidence="4">Lipoprotein</fullName>
    </recommendedName>
</protein>
<comment type="caution">
    <text evidence="2">The sequence shown here is derived from an EMBL/GenBank/DDBJ whole genome shotgun (WGS) entry which is preliminary data.</text>
</comment>
<dbReference type="Proteomes" id="UP000004088">
    <property type="component" value="Unassembled WGS sequence"/>
</dbReference>
<feature type="chain" id="PRO_5003250230" description="Lipoprotein" evidence="1">
    <location>
        <begin position="20"/>
        <end position="142"/>
    </location>
</feature>
<gene>
    <name evidence="2" type="ORF">HMPREF9098_1769</name>
</gene>
<evidence type="ECO:0000256" key="1">
    <source>
        <dbReference type="SAM" id="SignalP"/>
    </source>
</evidence>
<dbReference type="STRING" id="888741.HMPREF9098_1769"/>
<reference evidence="2 3" key="1">
    <citation type="submission" date="2011-01" db="EMBL/GenBank/DDBJ databases">
        <authorList>
            <person name="Muzny D."/>
            <person name="Qin X."/>
            <person name="Deng J."/>
            <person name="Jiang H."/>
            <person name="Liu Y."/>
            <person name="Qu J."/>
            <person name="Song X.-Z."/>
            <person name="Zhang L."/>
            <person name="Thornton R."/>
            <person name="Coyle M."/>
            <person name="Francisco L."/>
            <person name="Jackson L."/>
            <person name="Javaid M."/>
            <person name="Korchina V."/>
            <person name="Kovar C."/>
            <person name="Mata R."/>
            <person name="Mathew T."/>
            <person name="Ngo R."/>
            <person name="Nguyen L."/>
            <person name="Nguyen N."/>
            <person name="Okwuonu G."/>
            <person name="Ongeri F."/>
            <person name="Pham C."/>
            <person name="Simmons D."/>
            <person name="Wilczek-Boney K."/>
            <person name="Hale W."/>
            <person name="Jakkamsetti A."/>
            <person name="Pham P."/>
            <person name="Ruth R."/>
            <person name="San Lucas F."/>
            <person name="Warren J."/>
            <person name="Zhang J."/>
            <person name="Zhao Z."/>
            <person name="Zhou C."/>
            <person name="Zhu D."/>
            <person name="Lee S."/>
            <person name="Bess C."/>
            <person name="Blankenburg K."/>
            <person name="Forbes L."/>
            <person name="Fu Q."/>
            <person name="Gubbala S."/>
            <person name="Hirani K."/>
            <person name="Jayaseelan J.C."/>
            <person name="Lara F."/>
            <person name="Munidasa M."/>
            <person name="Palculict T."/>
            <person name="Patil S."/>
            <person name="Pu L.-L."/>
            <person name="Saada N."/>
            <person name="Tang L."/>
            <person name="Weissenberger G."/>
            <person name="Zhu Y."/>
            <person name="Hemphill L."/>
            <person name="Shang Y."/>
            <person name="Youmans B."/>
            <person name="Ayvaz T."/>
            <person name="Ross M."/>
            <person name="Santibanez J."/>
            <person name="Aqrawi P."/>
            <person name="Gross S."/>
            <person name="Joshi V."/>
            <person name="Fowler G."/>
            <person name="Nazareth L."/>
            <person name="Reid J."/>
            <person name="Worley K."/>
            <person name="Petrosino J."/>
            <person name="Highlander S."/>
            <person name="Gibbs R."/>
        </authorList>
    </citation>
    <scope>NUCLEOTIDE SEQUENCE [LARGE SCALE GENOMIC DNA]</scope>
    <source>
        <strain evidence="2 3">ATCC 33394</strain>
    </source>
</reference>
<name>F0F0Y4_9NEIS</name>
<accession>F0F0Y4</accession>
<proteinExistence type="predicted"/>